<evidence type="ECO:0000256" key="3">
    <source>
        <dbReference type="PROSITE-ProRule" id="PRU00089"/>
    </source>
</evidence>
<feature type="DNA-binding region" description="Fork-head" evidence="3">
    <location>
        <begin position="685"/>
        <end position="759"/>
    </location>
</feature>
<evidence type="ECO:0000313" key="8">
    <source>
        <dbReference type="Proteomes" id="UP001322138"/>
    </source>
</evidence>
<feature type="compositionally biased region" description="Polar residues" evidence="4">
    <location>
        <begin position="1"/>
        <end position="12"/>
    </location>
</feature>
<dbReference type="SUPFAM" id="SSF49879">
    <property type="entry name" value="SMAD/FHA domain"/>
    <property type="match status" value="1"/>
</dbReference>
<dbReference type="Pfam" id="PF00250">
    <property type="entry name" value="Forkhead"/>
    <property type="match status" value="1"/>
</dbReference>
<feature type="compositionally biased region" description="Low complexity" evidence="4">
    <location>
        <begin position="1718"/>
        <end position="1741"/>
    </location>
</feature>
<dbReference type="Gene3D" id="1.10.10.10">
    <property type="entry name" value="Winged helix-like DNA-binding domain superfamily/Winged helix DNA-binding domain"/>
    <property type="match status" value="1"/>
</dbReference>
<dbReference type="PROSITE" id="PS50006">
    <property type="entry name" value="FHA_DOMAIN"/>
    <property type="match status" value="1"/>
</dbReference>
<dbReference type="InterPro" id="IPR001766">
    <property type="entry name" value="Fork_head_dom"/>
</dbReference>
<dbReference type="PANTHER" id="PTHR21712:SF29">
    <property type="entry name" value="PRE-RRNA-PROCESSING PROTEIN FHL1"/>
    <property type="match status" value="1"/>
</dbReference>
<dbReference type="PROSITE" id="PS50039">
    <property type="entry name" value="FORK_HEAD_3"/>
    <property type="match status" value="1"/>
</dbReference>
<feature type="compositionally biased region" description="Polar residues" evidence="4">
    <location>
        <begin position="848"/>
        <end position="861"/>
    </location>
</feature>
<evidence type="ECO:0008006" key="9">
    <source>
        <dbReference type="Google" id="ProtNLM"/>
    </source>
</evidence>
<feature type="compositionally biased region" description="Polar residues" evidence="4">
    <location>
        <begin position="1263"/>
        <end position="1277"/>
    </location>
</feature>
<evidence type="ECO:0000259" key="6">
    <source>
        <dbReference type="PROSITE" id="PS50039"/>
    </source>
</evidence>
<feature type="compositionally biased region" description="Polar residues" evidence="4">
    <location>
        <begin position="1638"/>
        <end position="1671"/>
    </location>
</feature>
<organism evidence="7 8">
    <name type="scientific">Podospora bellae-mahoneyi</name>
    <dbReference type="NCBI Taxonomy" id="2093777"/>
    <lineage>
        <taxon>Eukaryota</taxon>
        <taxon>Fungi</taxon>
        <taxon>Dikarya</taxon>
        <taxon>Ascomycota</taxon>
        <taxon>Pezizomycotina</taxon>
        <taxon>Sordariomycetes</taxon>
        <taxon>Sordariomycetidae</taxon>
        <taxon>Sordariales</taxon>
        <taxon>Podosporaceae</taxon>
        <taxon>Podospora</taxon>
    </lineage>
</organism>
<dbReference type="Proteomes" id="UP001322138">
    <property type="component" value="Unassembled WGS sequence"/>
</dbReference>
<feature type="compositionally biased region" description="Low complexity" evidence="4">
    <location>
        <begin position="1148"/>
        <end position="1161"/>
    </location>
</feature>
<keyword evidence="1 3" id="KW-0238">DNA-binding</keyword>
<comment type="caution">
    <text evidence="7">The sequence shown here is derived from an EMBL/GenBank/DDBJ whole genome shotgun (WGS) entry which is preliminary data.</text>
</comment>
<feature type="compositionally biased region" description="Polar residues" evidence="4">
    <location>
        <begin position="1208"/>
        <end position="1223"/>
    </location>
</feature>
<feature type="compositionally biased region" description="Polar residues" evidence="4">
    <location>
        <begin position="1695"/>
        <end position="1712"/>
    </location>
</feature>
<feature type="region of interest" description="Disordered" evidence="4">
    <location>
        <begin position="1"/>
        <end position="75"/>
    </location>
</feature>
<feature type="compositionally biased region" description="Basic residues" evidence="4">
    <location>
        <begin position="614"/>
        <end position="623"/>
    </location>
</feature>
<dbReference type="RefSeq" id="XP_062734400.1">
    <property type="nucleotide sequence ID" value="XM_062875861.1"/>
</dbReference>
<feature type="compositionally biased region" description="Low complexity" evidence="4">
    <location>
        <begin position="1761"/>
        <end position="1782"/>
    </location>
</feature>
<evidence type="ECO:0000313" key="7">
    <source>
        <dbReference type="EMBL" id="KAK4645424.1"/>
    </source>
</evidence>
<feature type="compositionally biased region" description="Polar residues" evidence="4">
    <location>
        <begin position="904"/>
        <end position="916"/>
    </location>
</feature>
<feature type="domain" description="FHA" evidence="5">
    <location>
        <begin position="371"/>
        <end position="422"/>
    </location>
</feature>
<feature type="region of interest" description="Disordered" evidence="4">
    <location>
        <begin position="1114"/>
        <end position="1794"/>
    </location>
</feature>
<dbReference type="InterPro" id="IPR000253">
    <property type="entry name" value="FHA_dom"/>
</dbReference>
<feature type="compositionally biased region" description="Low complexity" evidence="4">
    <location>
        <begin position="1672"/>
        <end position="1681"/>
    </location>
</feature>
<dbReference type="InterPro" id="IPR036390">
    <property type="entry name" value="WH_DNA-bd_sf"/>
</dbReference>
<feature type="compositionally biased region" description="Low complexity" evidence="4">
    <location>
        <begin position="155"/>
        <end position="166"/>
    </location>
</feature>
<comment type="subcellular location">
    <subcellularLocation>
        <location evidence="3">Nucleus</location>
    </subcellularLocation>
</comment>
<feature type="compositionally biased region" description="Low complexity" evidence="4">
    <location>
        <begin position="1187"/>
        <end position="1196"/>
    </location>
</feature>
<feature type="compositionally biased region" description="Polar residues" evidence="4">
    <location>
        <begin position="1577"/>
        <end position="1591"/>
    </location>
</feature>
<feature type="compositionally biased region" description="Low complexity" evidence="4">
    <location>
        <begin position="1240"/>
        <end position="1256"/>
    </location>
</feature>
<gene>
    <name evidence="7" type="ORF">QC761_201320</name>
</gene>
<evidence type="ECO:0000256" key="4">
    <source>
        <dbReference type="SAM" id="MobiDB-lite"/>
    </source>
</evidence>
<name>A0ABR0FNH3_9PEZI</name>
<protein>
    <recommendedName>
        <fullName evidence="9">Fork-head domain-containing protein</fullName>
    </recommendedName>
</protein>
<feature type="compositionally biased region" description="Pro residues" evidence="4">
    <location>
        <begin position="1617"/>
        <end position="1627"/>
    </location>
</feature>
<feature type="compositionally biased region" description="Polar residues" evidence="4">
    <location>
        <begin position="822"/>
        <end position="838"/>
    </location>
</feature>
<evidence type="ECO:0000259" key="5">
    <source>
        <dbReference type="PROSITE" id="PS50006"/>
    </source>
</evidence>
<feature type="compositionally biased region" description="Low complexity" evidence="4">
    <location>
        <begin position="927"/>
        <end position="940"/>
    </location>
</feature>
<feature type="domain" description="Fork-head" evidence="6">
    <location>
        <begin position="685"/>
        <end position="759"/>
    </location>
</feature>
<dbReference type="Pfam" id="PF00498">
    <property type="entry name" value="FHA"/>
    <property type="match status" value="1"/>
</dbReference>
<feature type="compositionally biased region" description="Low complexity" evidence="4">
    <location>
        <begin position="1592"/>
        <end position="1616"/>
    </location>
</feature>
<feature type="region of interest" description="Disordered" evidence="4">
    <location>
        <begin position="483"/>
        <end position="676"/>
    </location>
</feature>
<feature type="compositionally biased region" description="Low complexity" evidence="4">
    <location>
        <begin position="1292"/>
        <end position="1358"/>
    </location>
</feature>
<dbReference type="GeneID" id="87895343"/>
<feature type="compositionally biased region" description="Basic and acidic residues" evidence="4">
    <location>
        <begin position="584"/>
        <end position="600"/>
    </location>
</feature>
<evidence type="ECO:0000256" key="2">
    <source>
        <dbReference type="ARBA" id="ARBA00023242"/>
    </source>
</evidence>
<keyword evidence="8" id="KW-1185">Reference proteome</keyword>
<reference evidence="7 8" key="1">
    <citation type="journal article" date="2023" name="bioRxiv">
        <title>High-quality genome assemblies of four members of thePodospora anserinaspecies complex.</title>
        <authorList>
            <person name="Ament-Velasquez S.L."/>
            <person name="Vogan A.A."/>
            <person name="Wallerman O."/>
            <person name="Hartmann F."/>
            <person name="Gautier V."/>
            <person name="Silar P."/>
            <person name="Giraud T."/>
            <person name="Johannesson H."/>
        </authorList>
    </citation>
    <scope>NUCLEOTIDE SEQUENCE [LARGE SCALE GENOMIC DNA]</scope>
    <source>
        <strain evidence="7 8">CBS 112042</strain>
    </source>
</reference>
<proteinExistence type="predicted"/>
<feature type="region of interest" description="Disordered" evidence="4">
    <location>
        <begin position="287"/>
        <end position="306"/>
    </location>
</feature>
<dbReference type="Gene3D" id="2.60.200.20">
    <property type="match status" value="1"/>
</dbReference>
<dbReference type="SUPFAM" id="SSF46785">
    <property type="entry name" value="Winged helix' DNA-binding domain"/>
    <property type="match status" value="1"/>
</dbReference>
<dbReference type="InterPro" id="IPR045178">
    <property type="entry name" value="Fhl1/FHA1"/>
</dbReference>
<feature type="compositionally biased region" description="Pro residues" evidence="4">
    <location>
        <begin position="1742"/>
        <end position="1760"/>
    </location>
</feature>
<dbReference type="InterPro" id="IPR008984">
    <property type="entry name" value="SMAD_FHA_dom_sf"/>
</dbReference>
<dbReference type="PANTHER" id="PTHR21712">
    <property type="entry name" value="PRE-RRNA-PROCESSING PROTEIN FHL1"/>
    <property type="match status" value="1"/>
</dbReference>
<feature type="region of interest" description="Disordered" evidence="4">
    <location>
        <begin position="804"/>
        <end position="959"/>
    </location>
</feature>
<keyword evidence="2 3" id="KW-0539">Nucleus</keyword>
<feature type="region of interest" description="Disordered" evidence="4">
    <location>
        <begin position="155"/>
        <end position="187"/>
    </location>
</feature>
<feature type="compositionally biased region" description="Acidic residues" evidence="4">
    <location>
        <begin position="509"/>
        <end position="546"/>
    </location>
</feature>
<evidence type="ECO:0000256" key="1">
    <source>
        <dbReference type="ARBA" id="ARBA00023125"/>
    </source>
</evidence>
<feature type="compositionally biased region" description="Low complexity" evidence="4">
    <location>
        <begin position="1384"/>
        <end position="1576"/>
    </location>
</feature>
<dbReference type="SMART" id="SM00339">
    <property type="entry name" value="FH"/>
    <property type="match status" value="1"/>
</dbReference>
<dbReference type="InterPro" id="IPR036388">
    <property type="entry name" value="WH-like_DNA-bd_sf"/>
</dbReference>
<accession>A0ABR0FNH3</accession>
<feature type="compositionally biased region" description="Pro residues" evidence="4">
    <location>
        <begin position="1783"/>
        <end position="1794"/>
    </location>
</feature>
<feature type="compositionally biased region" description="Pro residues" evidence="4">
    <location>
        <begin position="1682"/>
        <end position="1694"/>
    </location>
</feature>
<dbReference type="EMBL" id="JAFFGZ010000004">
    <property type="protein sequence ID" value="KAK4645424.1"/>
    <property type="molecule type" value="Genomic_DNA"/>
</dbReference>
<sequence length="1794" mass="192416">MNSSVMDSNQPAQPKDAAMSANAPLDLDAQSPPRPPFSPLTEAATDSGTREPSVNPGATLDQDEQQDQNASASAIADANPSLSSALVNSNSSSNFNSNSSNSNLSHLNVSQINGASAMDNVTMDMGFDAGMDMYGQGITPATNILMAIARSYTQTQQQQQQQQHQQQHQRRQSQLPSTIHPAQVSRTHSALDVPDALMAIPEPSRAPPPVEPRLESFARIEFADSVFQMTTYAVVIGRDVRALELARKQEKEDEAWRQIVDQYARQGLPPPPRPELNRRKFTRSYVSEEGGMLGPESEDEEYVRPAKRRRVSVANSASGDSSMAQQEAAMAAEQAALNDKSLAANRQYVWHTPGSASVNLNALRPSPYTVPFIGIHSPGPDIAKKTKGISRQHLRIEYDQNEGVFKAYPLHRNGIFIDDKFHKDEGVTLRSGNRIQIKEVEFKFIINGVAEGKTGAEEEPQQEAPAAVNRRYSEGGKEMSFDFESSHDAEKGSTSPEEVPVEAAKESSESELSDLDEEMPDAGEPEDAEGEEDQEVMETIEQDAEEQLSHIKPEDMTPEMLAALPLLPPKKRGPGRPPKNGIMSKREERLRKKAAMELAKKNMPPPTPGEPPIKRKVGRPRKHPLPENTPDRPEKRKYKPRKSKNGEEGEMSETEKTLEKRRREKPKTPPLELNRADYTEEQLQKPNKNYGILIDEVLSAAPPDGLTLKQIYKRIQMKYPFYYFTVDTKGWESSVRHNLIGNVAFKKNEETHLWARVPGIDIDAGKKRKAASPDHSTSIHSFGQHYQPTAAPQVQLFHSEAGAQQGYRPGAGPPPRPGYPASQSQMNLGQHPHQQLSAQPVGVGAQQALHQPYQSTAQGNGIPQMADQGAAQGSRPIPANPQATAYSSPYASRPPPSASPQAGNVPQSAQRQQLPHQNEAAPHNGVPQPNNASPHPASAAGVKPGQPISTSGTPAPIKPSIHPRLVEIIRNFRKTVTSIGAIRSNVGDAGEAIAMSVINRGLGLANQSTTPTYESIEKIVLNVFESQTAKQLVGFEIAPKLIERLVSFKRQMINTLKDKMKPLEAEQLVLSAIDRVLGFADKSIMQGTDAQKTSYELAEGVLMPAVQREIAAHDKEAAAASMPPTPTPAPSQVRTPAQMPAPGKHPSTPHSTAAHQSATAARPGPVPAAQTPVQMQNQPPRPVYTPAQQAHMAQQQPRATVGQPAPAGTSNGNPINAQYMNQNAVSGSGAGPAGARPIDQVAPAPQSQVVPAPVAQGDAPARSQASAGSATSSNQKRPQSHGMPVQAYPHLQAAQAQYRTQASTQSQQQNPAAAQQQNQQPRVQPGQAQQAPSYSVQNQQPQQQAQNQQAAQQIQNRPPQSPAPTPARIQGQSHPVQARPAQGGQSPLQVQSQIQGQVQGQVQGQSQGQKPVPGQGQGQAQSQAPNQQTPVQQTQGQYQPRPQVAVSAQQVQQHAQQPSPQQAQQQALQKTQQHAQQQPRTQPTQAQPVQAYQTQAQQARVQQQPTPQQTARQQPVQQQPIQQVAQPSVQPSHIQQAHVQQPQAQHAQASPTQAQQPPTQQIQAQQPLVQQAYAQSSYARPTTPAQAAQMSRAQVRPQVQPQGPVQAPSEASGASPAPSPAQKPVPGPAQVSAPRVPSPTTQAQPSQAAVPSIQNAAPLQNQMPAQTQASAQQPLSTTQPQPSKPWGPAVPSPPAAQSNKPSPQLSSQTAPSAASKVSIPAPTVTAPSASPSPIQRLAPTPGMIPLPPKPPAPVATPPPQASAASADSVSSAAPASSSAAAYIPPPPTPTPPAT</sequence>